<dbReference type="EMBL" id="WPIN01000001">
    <property type="protein sequence ID" value="MVM28856.1"/>
    <property type="molecule type" value="Genomic_DNA"/>
</dbReference>
<comment type="caution">
    <text evidence="1">The sequence shown here is derived from an EMBL/GenBank/DDBJ whole genome shotgun (WGS) entry which is preliminary data.</text>
</comment>
<dbReference type="Proteomes" id="UP000436006">
    <property type="component" value="Unassembled WGS sequence"/>
</dbReference>
<dbReference type="RefSeq" id="WP_157582955.1">
    <property type="nucleotide sequence ID" value="NZ_WPIN01000001.1"/>
</dbReference>
<evidence type="ECO:0000313" key="1">
    <source>
        <dbReference type="EMBL" id="MVM28856.1"/>
    </source>
</evidence>
<dbReference type="AlphaFoldDB" id="A0A7K1S5E3"/>
<protein>
    <submittedName>
        <fullName evidence="1">Uncharacterized protein</fullName>
    </submittedName>
</protein>
<sequence>MSAPKNIYLLKEYIKTLIATEIVFPGILPRQWGTAFSQSELNAIYFGLKFVVKKAHPLRDINMISAFEWVEESEPLGLHWFLSDYWRELVSILRLYPDWADSYLTSMN</sequence>
<reference evidence="1 2" key="1">
    <citation type="submission" date="2019-12" db="EMBL/GenBank/DDBJ databases">
        <title>Spirosoma sp. HMF4905 genome sequencing and assembly.</title>
        <authorList>
            <person name="Kang H."/>
            <person name="Cha I."/>
            <person name="Kim H."/>
            <person name="Joh K."/>
        </authorList>
    </citation>
    <scope>NUCLEOTIDE SEQUENCE [LARGE SCALE GENOMIC DNA]</scope>
    <source>
        <strain evidence="1 2">HMF4905</strain>
    </source>
</reference>
<organism evidence="1 2">
    <name type="scientific">Spirosoma arboris</name>
    <dbReference type="NCBI Taxonomy" id="2682092"/>
    <lineage>
        <taxon>Bacteria</taxon>
        <taxon>Pseudomonadati</taxon>
        <taxon>Bacteroidota</taxon>
        <taxon>Cytophagia</taxon>
        <taxon>Cytophagales</taxon>
        <taxon>Cytophagaceae</taxon>
        <taxon>Spirosoma</taxon>
    </lineage>
</organism>
<accession>A0A7K1S5E3</accession>
<gene>
    <name evidence="1" type="ORF">GO755_02340</name>
</gene>
<evidence type="ECO:0000313" key="2">
    <source>
        <dbReference type="Proteomes" id="UP000436006"/>
    </source>
</evidence>
<name>A0A7K1S5E3_9BACT</name>
<keyword evidence="2" id="KW-1185">Reference proteome</keyword>
<proteinExistence type="predicted"/>